<proteinExistence type="predicted"/>
<evidence type="ECO:0000313" key="2">
    <source>
        <dbReference type="EMBL" id="MDE8653546.1"/>
    </source>
</evidence>
<reference evidence="2 3" key="1">
    <citation type="submission" date="2023-03" db="EMBL/GenBank/DDBJ databases">
        <title>NovoSphingobium album sp. nov. isolated from polycyclic aromatic hydrocarbons- and heavy-metal polluted soil.</title>
        <authorList>
            <person name="Liu Z."/>
            <person name="Wang K."/>
        </authorList>
    </citation>
    <scope>NUCLEOTIDE SEQUENCE [LARGE SCALE GENOMIC DNA]</scope>
    <source>
        <strain evidence="2 3">H3SJ31-1</strain>
    </source>
</reference>
<dbReference type="InterPro" id="IPR000073">
    <property type="entry name" value="AB_hydrolase_1"/>
</dbReference>
<dbReference type="RefSeq" id="WP_275229627.1">
    <property type="nucleotide sequence ID" value="NZ_JARESE010000062.1"/>
</dbReference>
<dbReference type="InterPro" id="IPR017531">
    <property type="entry name" value="Hydrolase-1_PEP"/>
</dbReference>
<sequence length="257" mass="26865">MSRRHLLFACDGARLVGTLDEGGETTGLLLVTGGNELRAGAWSGQAQFAAQIAAQGFPVFRFDRRGVGDSEGGNGEFRSSAPDIAAALATFRETCPKLARVIGLGNCDAASALMLAHGAGLDGLVLSNPWTIEGGGDEAPPEAVRDHYRRRLADPAAIRRLLTGQVSLGKLAASLIGALRPAAPPSSLAQDMAAGIAAFPGPIRFLIAGNDRTGRAFRSAWERGDPRIRVCEGASHSFVEAGAREWLLAQVLDALRG</sequence>
<keyword evidence="3" id="KW-1185">Reference proteome</keyword>
<dbReference type="GO" id="GO:0016787">
    <property type="term" value="F:hydrolase activity"/>
    <property type="evidence" value="ECO:0007669"/>
    <property type="project" value="UniProtKB-KW"/>
</dbReference>
<gene>
    <name evidence="2" type="ORF">PYV00_17745</name>
</gene>
<name>A0ABT5WUJ7_9SPHN</name>
<dbReference type="InterPro" id="IPR029058">
    <property type="entry name" value="AB_hydrolase_fold"/>
</dbReference>
<feature type="domain" description="AB hydrolase-1" evidence="1">
    <location>
        <begin position="29"/>
        <end position="240"/>
    </location>
</feature>
<keyword evidence="2" id="KW-0378">Hydrolase</keyword>
<accession>A0ABT5WUJ7</accession>
<evidence type="ECO:0000313" key="3">
    <source>
        <dbReference type="Proteomes" id="UP001216253"/>
    </source>
</evidence>
<dbReference type="Proteomes" id="UP001216253">
    <property type="component" value="Unassembled WGS sequence"/>
</dbReference>
<dbReference type="EMBL" id="JARESE010000062">
    <property type="protein sequence ID" value="MDE8653546.1"/>
    <property type="molecule type" value="Genomic_DNA"/>
</dbReference>
<comment type="caution">
    <text evidence="2">The sequence shown here is derived from an EMBL/GenBank/DDBJ whole genome shotgun (WGS) entry which is preliminary data.</text>
</comment>
<organism evidence="2 3">
    <name type="scientific">Novosphingobium album</name>
    <name type="common">ex Liu et al. 2023</name>
    <dbReference type="NCBI Taxonomy" id="3031130"/>
    <lineage>
        <taxon>Bacteria</taxon>
        <taxon>Pseudomonadati</taxon>
        <taxon>Pseudomonadota</taxon>
        <taxon>Alphaproteobacteria</taxon>
        <taxon>Sphingomonadales</taxon>
        <taxon>Sphingomonadaceae</taxon>
        <taxon>Novosphingobium</taxon>
    </lineage>
</organism>
<dbReference type="NCBIfam" id="TIGR03100">
    <property type="entry name" value="hydr1_PEP"/>
    <property type="match status" value="1"/>
</dbReference>
<protein>
    <submittedName>
        <fullName evidence="2">Hydrolase 1, exosortase A system-associated</fullName>
    </submittedName>
</protein>
<dbReference type="Pfam" id="PF12697">
    <property type="entry name" value="Abhydrolase_6"/>
    <property type="match status" value="1"/>
</dbReference>
<dbReference type="SUPFAM" id="SSF53474">
    <property type="entry name" value="alpha/beta-Hydrolases"/>
    <property type="match status" value="1"/>
</dbReference>
<evidence type="ECO:0000259" key="1">
    <source>
        <dbReference type="Pfam" id="PF12697"/>
    </source>
</evidence>
<dbReference type="Gene3D" id="3.40.50.1820">
    <property type="entry name" value="alpha/beta hydrolase"/>
    <property type="match status" value="1"/>
</dbReference>